<keyword evidence="1" id="KW-1185">Reference proteome</keyword>
<dbReference type="GeneID" id="115883419"/>
<dbReference type="CTD" id="34185"/>
<dbReference type="AlphaFoldDB" id="A0A6J2Y3Y0"/>
<name>A0A6J2Y3Y0_SITOR</name>
<sequence>MINNLPLNHIKFLVYFFNQVLYHSELIPDDWKTGLVCPIPKPNKNLNNISGYRPITLTSCIGKTMEDIVKCRLDWYVENHKILSDSQFGFRKGSSFANIFFNSTVGVWDFPGSPYSDPRLCVIIYINV</sequence>
<protein>
    <submittedName>
        <fullName evidence="2">Uncharacterized protein LOC115883419 isoform X2</fullName>
    </submittedName>
</protein>
<dbReference type="PANTHER" id="PTHR33395">
    <property type="entry name" value="TRANSCRIPTASE, PUTATIVE-RELATED-RELATED"/>
    <property type="match status" value="1"/>
</dbReference>
<evidence type="ECO:0000313" key="2">
    <source>
        <dbReference type="RefSeq" id="XP_030757639.1"/>
    </source>
</evidence>
<dbReference type="PANTHER" id="PTHR33395:SF22">
    <property type="entry name" value="REVERSE TRANSCRIPTASE DOMAIN-CONTAINING PROTEIN"/>
    <property type="match status" value="1"/>
</dbReference>
<accession>A0A6J2Y3Y0</accession>
<gene>
    <name evidence="2" type="primary">LOC115883419</name>
</gene>
<organism evidence="1 2">
    <name type="scientific">Sitophilus oryzae</name>
    <name type="common">Rice weevil</name>
    <name type="synonym">Curculio oryzae</name>
    <dbReference type="NCBI Taxonomy" id="7048"/>
    <lineage>
        <taxon>Eukaryota</taxon>
        <taxon>Metazoa</taxon>
        <taxon>Ecdysozoa</taxon>
        <taxon>Arthropoda</taxon>
        <taxon>Hexapoda</taxon>
        <taxon>Insecta</taxon>
        <taxon>Pterygota</taxon>
        <taxon>Neoptera</taxon>
        <taxon>Endopterygota</taxon>
        <taxon>Coleoptera</taxon>
        <taxon>Polyphaga</taxon>
        <taxon>Cucujiformia</taxon>
        <taxon>Curculionidae</taxon>
        <taxon>Dryophthorinae</taxon>
        <taxon>Sitophilus</taxon>
    </lineage>
</organism>
<proteinExistence type="predicted"/>
<dbReference type="Proteomes" id="UP000504635">
    <property type="component" value="Unplaced"/>
</dbReference>
<dbReference type="OrthoDB" id="549017at2759"/>
<dbReference type="RefSeq" id="XP_030757639.1">
    <property type="nucleotide sequence ID" value="XM_030901779.1"/>
</dbReference>
<reference evidence="2" key="1">
    <citation type="submission" date="2025-08" db="UniProtKB">
        <authorList>
            <consortium name="RefSeq"/>
        </authorList>
    </citation>
    <scope>IDENTIFICATION</scope>
    <source>
        <tissue evidence="2">Gonads</tissue>
    </source>
</reference>
<evidence type="ECO:0000313" key="1">
    <source>
        <dbReference type="Proteomes" id="UP000504635"/>
    </source>
</evidence>